<dbReference type="EMBL" id="BAAAPM010000009">
    <property type="protein sequence ID" value="GAA1738084.1"/>
    <property type="molecule type" value="Genomic_DNA"/>
</dbReference>
<proteinExistence type="inferred from homology"/>
<evidence type="ECO:0000313" key="13">
    <source>
        <dbReference type="Proteomes" id="UP001501138"/>
    </source>
</evidence>
<keyword evidence="4" id="KW-0874">Quinone</keyword>
<evidence type="ECO:0000256" key="7">
    <source>
        <dbReference type="ARBA" id="ARBA00023136"/>
    </source>
</evidence>
<gene>
    <name evidence="12" type="ORF">GCM10009809_36470</name>
</gene>
<comment type="subcellular location">
    <subcellularLocation>
        <location evidence="1">Membrane</location>
        <topology evidence="1">Multi-pass membrane protein</topology>
    </subcellularLocation>
</comment>
<evidence type="ECO:0000256" key="4">
    <source>
        <dbReference type="ARBA" id="ARBA00022719"/>
    </source>
</evidence>
<dbReference type="InterPro" id="IPR041714">
    <property type="entry name" value="VKOR_Actinobacteria"/>
</dbReference>
<evidence type="ECO:0000256" key="1">
    <source>
        <dbReference type="ARBA" id="ARBA00004141"/>
    </source>
</evidence>
<evidence type="ECO:0000256" key="10">
    <source>
        <dbReference type="SAM" id="Phobius"/>
    </source>
</evidence>
<keyword evidence="9" id="KW-0676">Redox-active center</keyword>
<name>A0ABN2JT05_9MICO</name>
<dbReference type="InterPro" id="IPR012932">
    <property type="entry name" value="VKOR"/>
</dbReference>
<keyword evidence="5 10" id="KW-1133">Transmembrane helix</keyword>
<evidence type="ECO:0000256" key="6">
    <source>
        <dbReference type="ARBA" id="ARBA00023002"/>
    </source>
</evidence>
<comment type="similarity">
    <text evidence="2">Belongs to the VKOR family.</text>
</comment>
<keyword evidence="8" id="KW-1015">Disulfide bond</keyword>
<evidence type="ECO:0000313" key="12">
    <source>
        <dbReference type="EMBL" id="GAA1738084.1"/>
    </source>
</evidence>
<evidence type="ECO:0000256" key="3">
    <source>
        <dbReference type="ARBA" id="ARBA00022692"/>
    </source>
</evidence>
<feature type="transmembrane region" description="Helical" evidence="10">
    <location>
        <begin position="147"/>
        <end position="173"/>
    </location>
</feature>
<dbReference type="Gene3D" id="1.20.1440.130">
    <property type="entry name" value="VKOR domain"/>
    <property type="match status" value="1"/>
</dbReference>
<keyword evidence="6" id="KW-0560">Oxidoreductase</keyword>
<protein>
    <recommendedName>
        <fullName evidence="11">Vitamin K epoxide reductase domain-containing protein</fullName>
    </recommendedName>
</protein>
<feature type="transmembrane region" description="Helical" evidence="10">
    <location>
        <begin position="34"/>
        <end position="54"/>
    </location>
</feature>
<evidence type="ECO:0000256" key="5">
    <source>
        <dbReference type="ARBA" id="ARBA00022989"/>
    </source>
</evidence>
<feature type="transmembrane region" description="Helical" evidence="10">
    <location>
        <begin position="95"/>
        <end position="113"/>
    </location>
</feature>
<keyword evidence="13" id="KW-1185">Reference proteome</keyword>
<dbReference type="Proteomes" id="UP001501138">
    <property type="component" value="Unassembled WGS sequence"/>
</dbReference>
<dbReference type="Pfam" id="PF07884">
    <property type="entry name" value="VKOR"/>
    <property type="match status" value="1"/>
</dbReference>
<feature type="transmembrane region" description="Helical" evidence="10">
    <location>
        <begin position="194"/>
        <end position="216"/>
    </location>
</feature>
<dbReference type="CDD" id="cd12922">
    <property type="entry name" value="VKOR_5"/>
    <property type="match status" value="1"/>
</dbReference>
<evidence type="ECO:0000256" key="8">
    <source>
        <dbReference type="ARBA" id="ARBA00023157"/>
    </source>
</evidence>
<feature type="transmembrane region" description="Helical" evidence="10">
    <location>
        <begin position="120"/>
        <end position="141"/>
    </location>
</feature>
<evidence type="ECO:0000259" key="11">
    <source>
        <dbReference type="SMART" id="SM00756"/>
    </source>
</evidence>
<feature type="domain" description="Vitamin K epoxide reductase" evidence="11">
    <location>
        <begin position="31"/>
        <end position="172"/>
    </location>
</feature>
<reference evidence="12 13" key="1">
    <citation type="journal article" date="2019" name="Int. J. Syst. Evol. Microbiol.">
        <title>The Global Catalogue of Microorganisms (GCM) 10K type strain sequencing project: providing services to taxonomists for standard genome sequencing and annotation.</title>
        <authorList>
            <consortium name="The Broad Institute Genomics Platform"/>
            <consortium name="The Broad Institute Genome Sequencing Center for Infectious Disease"/>
            <person name="Wu L."/>
            <person name="Ma J."/>
        </authorList>
    </citation>
    <scope>NUCLEOTIDE SEQUENCE [LARGE SCALE GENOMIC DNA]</scope>
    <source>
        <strain evidence="12 13">JCM 15589</strain>
    </source>
</reference>
<comment type="caution">
    <text evidence="12">The sequence shown here is derived from an EMBL/GenBank/DDBJ whole genome shotgun (WGS) entry which is preliminary data.</text>
</comment>
<evidence type="ECO:0000256" key="9">
    <source>
        <dbReference type="ARBA" id="ARBA00023284"/>
    </source>
</evidence>
<dbReference type="SMART" id="SM00756">
    <property type="entry name" value="VKc"/>
    <property type="match status" value="1"/>
</dbReference>
<evidence type="ECO:0000256" key="2">
    <source>
        <dbReference type="ARBA" id="ARBA00006214"/>
    </source>
</evidence>
<organism evidence="12 13">
    <name type="scientific">Isoptericola hypogeus</name>
    <dbReference type="NCBI Taxonomy" id="300179"/>
    <lineage>
        <taxon>Bacteria</taxon>
        <taxon>Bacillati</taxon>
        <taxon>Actinomycetota</taxon>
        <taxon>Actinomycetes</taxon>
        <taxon>Micrococcales</taxon>
        <taxon>Promicromonosporaceae</taxon>
        <taxon>Isoptericola</taxon>
    </lineage>
</organism>
<keyword evidence="3 10" id="KW-0812">Transmembrane</keyword>
<dbReference type="InterPro" id="IPR038354">
    <property type="entry name" value="VKOR_sf"/>
</dbReference>
<accession>A0ABN2JT05</accession>
<keyword evidence="7 10" id="KW-0472">Membrane</keyword>
<sequence>MRYRRAVSPTVRDKTTPDDDALAAGPRGLSARTFGVLLTVLGAIGFAGSFWLSYEKIESFLDPDRVASCTINIFLSCSVAMDSWQGSLLGFPNPFLGLAAFPVVITTGVVVLTGARLPRWYWLSLLAGSVLGQLLVFFLMWTSFYVLVKLCPACMVVWTIMWPLLWFQVVRAVQEGHLRVSDGLRRAVVGNRGLVLIIGYVVAVGWLLLAVGGPLFRSFGV</sequence>